<dbReference type="Proteomes" id="UP000501427">
    <property type="component" value="Chromosome"/>
</dbReference>
<sequence>MGQANEKLVFSFAVVGQGSDIHVTTGNWNFVFGDNIQAILDTNLGSLFGILTQEFTSTGQAKTAFTFTPADLPRQLQNRLLGHGGKVRLGSRSLPLPGWL</sequence>
<dbReference type="AlphaFoldDB" id="A0A6M4YPG9"/>
<proteinExistence type="predicted"/>
<protein>
    <submittedName>
        <fullName evidence="1">Uncharacterized protein</fullName>
    </submittedName>
</protein>
<reference evidence="1 2" key="1">
    <citation type="submission" date="2019-03" db="EMBL/GenBank/DDBJ databases">
        <title>Novel transposon Tn6433 accelerates the dissemination of tet(E) in Aeromonas from aerobic biofilm under oxytetracycline stress.</title>
        <authorList>
            <person name="Shi Y."/>
            <person name="Tian Z."/>
            <person name="Zhang Y."/>
            <person name="Zhang H."/>
            <person name="Yang M."/>
        </authorList>
    </citation>
    <scope>NUCLEOTIDE SEQUENCE [LARGE SCALE GENOMIC DNA]</scope>
    <source>
        <strain evidence="1 2">T0.1-19</strain>
    </source>
</reference>
<dbReference type="RefSeq" id="WP_111910279.1">
    <property type="nucleotide sequence ID" value="NZ_CAWNWS010000065.1"/>
</dbReference>
<accession>A0A6M4YPG9</accession>
<evidence type="ECO:0000313" key="1">
    <source>
        <dbReference type="EMBL" id="QJT21133.1"/>
    </source>
</evidence>
<organism evidence="1 2">
    <name type="scientific">Aeromonas media</name>
    <dbReference type="NCBI Taxonomy" id="651"/>
    <lineage>
        <taxon>Bacteria</taxon>
        <taxon>Pseudomonadati</taxon>
        <taxon>Pseudomonadota</taxon>
        <taxon>Gammaproteobacteria</taxon>
        <taxon>Aeromonadales</taxon>
        <taxon>Aeromonadaceae</taxon>
        <taxon>Aeromonas</taxon>
    </lineage>
</organism>
<name>A0A6M4YPG9_AERME</name>
<gene>
    <name evidence="1" type="ORF">E4184_06580</name>
</gene>
<evidence type="ECO:0000313" key="2">
    <source>
        <dbReference type="Proteomes" id="UP000501427"/>
    </source>
</evidence>
<dbReference type="EMBL" id="CP038441">
    <property type="protein sequence ID" value="QJT21133.1"/>
    <property type="molecule type" value="Genomic_DNA"/>
</dbReference>